<sequence>MRGVKHARRVYARYSSDRQSEASIEDQVEVCRRLIERQGWQLGVVYSDRAISGGSAVRPGYQKLLRDLPGGRFDVVVIEALDRLGRRLSDVAALHDDLAFRGVRLWSASMGELTPLHIGILGTMAQHYLSDLRDKTRRGQLGRVLQGRIAGSNAYGYDVINDADGAGGRRINEAQAEVVRRIFRMYAAGESPRTIARRLNADRVHGPGGRSWQDTTIRGQVERGTGLLNNELYAGLYVWNHCSYVKDPRTGKRAARPNPPEQWESVAVPDLRIVDEVLWLAVKARQQEVGFRMARDDSGNALNRAHRRKYMLSGLLECGVCGGGYTIMGKERYGCAGHRNKGTCANDRTISRQEIEGRVLTALRQSLLAPELFEEFARTFQEEVNRRNKEAVGQRAQVEAELKQVERKIDQIVRAVEDGLYQASMKTRLVELEQEKARLGNVLADTDAPFPISLHPNLPALYRRKVEDLEKLLIDPELAAEAMQAIAALIRRVVLTPRANALGLDAVLLGDLAEILALCADAGPNERRPAVGTAGRQVSVVAGAGFEPATFRL</sequence>
<dbReference type="PANTHER" id="PTHR30461:SF23">
    <property type="entry name" value="DNA RECOMBINASE-RELATED"/>
    <property type="match status" value="1"/>
</dbReference>
<proteinExistence type="predicted"/>
<keyword evidence="5" id="KW-1185">Reference proteome</keyword>
<dbReference type="SMART" id="SM00857">
    <property type="entry name" value="Resolvase"/>
    <property type="match status" value="1"/>
</dbReference>
<dbReference type="PROSITE" id="PS51736">
    <property type="entry name" value="RECOMBINASES_3"/>
    <property type="match status" value="1"/>
</dbReference>
<protein>
    <submittedName>
        <fullName evidence="4">Recombinase family protein</fullName>
    </submittedName>
</protein>
<feature type="domain" description="Recombinase" evidence="3">
    <location>
        <begin position="154"/>
        <end position="292"/>
    </location>
</feature>
<dbReference type="Pfam" id="PF07508">
    <property type="entry name" value="Recombinase"/>
    <property type="match status" value="1"/>
</dbReference>
<evidence type="ECO:0000256" key="1">
    <source>
        <dbReference type="SAM" id="Coils"/>
    </source>
</evidence>
<gene>
    <name evidence="4" type="ORF">IGS68_04660</name>
</gene>
<dbReference type="Proteomes" id="UP000595197">
    <property type="component" value="Chromosome"/>
</dbReference>
<dbReference type="Pfam" id="PF00239">
    <property type="entry name" value="Resolvase"/>
    <property type="match status" value="1"/>
</dbReference>
<dbReference type="Gene3D" id="3.40.50.1390">
    <property type="entry name" value="Resolvase, N-terminal catalytic domain"/>
    <property type="match status" value="1"/>
</dbReference>
<dbReference type="Pfam" id="PF13408">
    <property type="entry name" value="Zn_ribbon_recom"/>
    <property type="match status" value="1"/>
</dbReference>
<dbReference type="InterPro" id="IPR036162">
    <property type="entry name" value="Resolvase-like_N_sf"/>
</dbReference>
<evidence type="ECO:0000259" key="3">
    <source>
        <dbReference type="PROSITE" id="PS51737"/>
    </source>
</evidence>
<dbReference type="SUPFAM" id="SSF53041">
    <property type="entry name" value="Resolvase-like"/>
    <property type="match status" value="1"/>
</dbReference>
<dbReference type="PROSITE" id="PS51737">
    <property type="entry name" value="RECOMBINASE_DNA_BIND"/>
    <property type="match status" value="1"/>
</dbReference>
<evidence type="ECO:0000313" key="4">
    <source>
        <dbReference type="EMBL" id="QQP92305.1"/>
    </source>
</evidence>
<dbReference type="InterPro" id="IPR006119">
    <property type="entry name" value="Resolv_N"/>
</dbReference>
<dbReference type="CDD" id="cd00338">
    <property type="entry name" value="Ser_Recombinase"/>
    <property type="match status" value="1"/>
</dbReference>
<dbReference type="Gene3D" id="3.90.1750.20">
    <property type="entry name" value="Putative Large Serine Recombinase, Chain B, Domain 2"/>
    <property type="match status" value="1"/>
</dbReference>
<feature type="domain" description="Resolvase/invertase-type recombinase catalytic" evidence="2">
    <location>
        <begin position="7"/>
        <end position="155"/>
    </location>
</feature>
<organism evidence="4 5">
    <name type="scientific">Skermanella cutis</name>
    <dbReference type="NCBI Taxonomy" id="2775420"/>
    <lineage>
        <taxon>Bacteria</taxon>
        <taxon>Pseudomonadati</taxon>
        <taxon>Pseudomonadota</taxon>
        <taxon>Alphaproteobacteria</taxon>
        <taxon>Rhodospirillales</taxon>
        <taxon>Azospirillaceae</taxon>
        <taxon>Skermanella</taxon>
    </lineage>
</organism>
<accession>A0ABX7BD21</accession>
<name>A0ABX7BD21_9PROT</name>
<evidence type="ECO:0000313" key="5">
    <source>
        <dbReference type="Proteomes" id="UP000595197"/>
    </source>
</evidence>
<dbReference type="EMBL" id="CP067420">
    <property type="protein sequence ID" value="QQP92305.1"/>
    <property type="molecule type" value="Genomic_DNA"/>
</dbReference>
<dbReference type="PANTHER" id="PTHR30461">
    <property type="entry name" value="DNA-INVERTASE FROM LAMBDOID PROPHAGE"/>
    <property type="match status" value="1"/>
</dbReference>
<evidence type="ECO:0000259" key="2">
    <source>
        <dbReference type="PROSITE" id="PS51736"/>
    </source>
</evidence>
<keyword evidence="1" id="KW-0175">Coiled coil</keyword>
<reference evidence="4" key="1">
    <citation type="submission" date="2021-02" db="EMBL/GenBank/DDBJ databases">
        <title>Skermanella TT6 skin isolate.</title>
        <authorList>
            <person name="Lee K."/>
            <person name="Ganzorig M."/>
        </authorList>
    </citation>
    <scope>NUCLEOTIDE SEQUENCE</scope>
    <source>
        <strain evidence="4">TT6</strain>
    </source>
</reference>
<dbReference type="InterPro" id="IPR011109">
    <property type="entry name" value="DNA_bind_recombinase_dom"/>
</dbReference>
<feature type="coiled-coil region" evidence="1">
    <location>
        <begin position="381"/>
        <end position="415"/>
    </location>
</feature>
<dbReference type="InterPro" id="IPR025827">
    <property type="entry name" value="Zn_ribbon_recom_dom"/>
</dbReference>
<dbReference type="InterPro" id="IPR050639">
    <property type="entry name" value="SSR_resolvase"/>
</dbReference>
<dbReference type="InterPro" id="IPR038109">
    <property type="entry name" value="DNA_bind_recomb_sf"/>
</dbReference>